<dbReference type="InterPro" id="IPR013087">
    <property type="entry name" value="Znf_C2H2_type"/>
</dbReference>
<dbReference type="PROSITE" id="PS50157">
    <property type="entry name" value="ZINC_FINGER_C2H2_2"/>
    <property type="match status" value="1"/>
</dbReference>
<feature type="domain" description="C2H2-type" evidence="2">
    <location>
        <begin position="56"/>
        <end position="84"/>
    </location>
</feature>
<dbReference type="PROSITE" id="PS00028">
    <property type="entry name" value="ZINC_FINGER_C2H2_1"/>
    <property type="match status" value="2"/>
</dbReference>
<keyword evidence="1" id="KW-0479">Metal-binding</keyword>
<accession>A0A0K0DIX4</accession>
<dbReference type="PANTHER" id="PTHR33936:SF24">
    <property type="entry name" value="C2H2-TYPE DOMAIN-CONTAINING PROTEIN"/>
    <property type="match status" value="1"/>
</dbReference>
<dbReference type="Proteomes" id="UP000035642">
    <property type="component" value="Unassembled WGS sequence"/>
</dbReference>
<keyword evidence="3" id="KW-1185">Reference proteome</keyword>
<evidence type="ECO:0000313" key="3">
    <source>
        <dbReference type="Proteomes" id="UP000035642"/>
    </source>
</evidence>
<dbReference type="GO" id="GO:0008270">
    <property type="term" value="F:zinc ion binding"/>
    <property type="evidence" value="ECO:0007669"/>
    <property type="project" value="UniProtKB-KW"/>
</dbReference>
<reference evidence="3" key="1">
    <citation type="submission" date="2012-09" db="EMBL/GenBank/DDBJ databases">
        <authorList>
            <person name="Martin A.A."/>
        </authorList>
    </citation>
    <scope>NUCLEOTIDE SEQUENCE</scope>
</reference>
<proteinExistence type="predicted"/>
<dbReference type="InterPro" id="IPR052797">
    <property type="entry name" value="RegFact_GeneExpr_CellDeath"/>
</dbReference>
<evidence type="ECO:0000313" key="4">
    <source>
        <dbReference type="WBParaSite" id="ACAC_0001129401-mRNA-1"/>
    </source>
</evidence>
<dbReference type="SMART" id="SM00355">
    <property type="entry name" value="ZnF_C2H2"/>
    <property type="match status" value="5"/>
</dbReference>
<keyword evidence="1" id="KW-0863">Zinc-finger</keyword>
<organism evidence="3 4">
    <name type="scientific">Angiostrongylus cantonensis</name>
    <name type="common">Rat lungworm</name>
    <dbReference type="NCBI Taxonomy" id="6313"/>
    <lineage>
        <taxon>Eukaryota</taxon>
        <taxon>Metazoa</taxon>
        <taxon>Ecdysozoa</taxon>
        <taxon>Nematoda</taxon>
        <taxon>Chromadorea</taxon>
        <taxon>Rhabditida</taxon>
        <taxon>Rhabditina</taxon>
        <taxon>Rhabditomorpha</taxon>
        <taxon>Strongyloidea</taxon>
        <taxon>Metastrongylidae</taxon>
        <taxon>Angiostrongylus</taxon>
    </lineage>
</organism>
<evidence type="ECO:0000256" key="1">
    <source>
        <dbReference type="PROSITE-ProRule" id="PRU00042"/>
    </source>
</evidence>
<dbReference type="AlphaFoldDB" id="A0A0K0DIX4"/>
<keyword evidence="1" id="KW-0862">Zinc</keyword>
<protein>
    <submittedName>
        <fullName evidence="4">C2H2-type domain-containing protein</fullName>
    </submittedName>
</protein>
<dbReference type="WBParaSite" id="ACAC_0001129401-mRNA-1">
    <property type="protein sequence ID" value="ACAC_0001129401-mRNA-1"/>
    <property type="gene ID" value="ACAC_0001129401"/>
</dbReference>
<sequence length="424" mass="48038">MTSSSLISCPECVKSVEVKYIGEHLAFVHKYTIEERRIILGFLAKDRATLASVYPFKCDVCLESFQTKRELSSHQIGVHNPAEPSTENEFECAFAECEQSFATFEDFVIHCAINHSAGSHYRFEIINESFQDMRELLNVIASEMQCWIRKDGTVEVIACTEHLGHEKDPRKLLLSEKQKDELQGLNAPEIFKKVRKRYGVMSRMHFVTDADLALLFDSKYIHEQVFGTQKMNYTCSECDEGPMPIQQLRKHIGEIHGRVAKLANAANSSGKHGTKWNDIYYSCKECQFLCFSQSVLYTHVKVIENEEGVLDCIGFFGHLGHQSDCGVSADVVKKGTEAETNEDETTSRVEGDEVQPCCLCGDITVPELDGMMIMETQKFMQSSFWMTANVEHKVTDFIWHQFLFAGIGEAIPLTHAFDSSLITE</sequence>
<name>A0A0K0DIX4_ANGCA</name>
<reference evidence="4" key="2">
    <citation type="submission" date="2017-02" db="UniProtKB">
        <authorList>
            <consortium name="WormBaseParasite"/>
        </authorList>
    </citation>
    <scope>IDENTIFICATION</scope>
</reference>
<dbReference type="Gene3D" id="3.30.160.60">
    <property type="entry name" value="Classic Zinc Finger"/>
    <property type="match status" value="2"/>
</dbReference>
<dbReference type="PANTHER" id="PTHR33936">
    <property type="entry name" value="PROTEIN CBG17840"/>
    <property type="match status" value="1"/>
</dbReference>
<evidence type="ECO:0000259" key="2">
    <source>
        <dbReference type="PROSITE" id="PS50157"/>
    </source>
</evidence>